<evidence type="ECO:0000259" key="2">
    <source>
        <dbReference type="SMART" id="SM00418"/>
    </source>
</evidence>
<feature type="region of interest" description="Disordered" evidence="1">
    <location>
        <begin position="1"/>
        <end position="22"/>
    </location>
</feature>
<dbReference type="Pfam" id="PF12840">
    <property type="entry name" value="HTH_20"/>
    <property type="match status" value="1"/>
</dbReference>
<sequence>MSDTADGTPTHEAGSLPPSLGAARLRGLSHPLRVRIFTLLQSQGSMTASLLAEKLGESSGSTSYHLRQLARHGFVTEVDGKGTARERWWQSIPGGFSVAPEATDDAGTRSAKSMVNAEFERARQENIWRILRAMDTDIEANPLYADWRNAVTLSTLSLTARPEQVEQLISRIHAFIDEQLAPLREQQDVPGARPVQIHFNAFPVPDDA</sequence>
<keyword evidence="3" id="KW-0238">DNA-binding</keyword>
<dbReference type="InterPro" id="IPR036388">
    <property type="entry name" value="WH-like_DNA-bd_sf"/>
</dbReference>
<dbReference type="SMART" id="SM00418">
    <property type="entry name" value="HTH_ARSR"/>
    <property type="match status" value="1"/>
</dbReference>
<dbReference type="RefSeq" id="WP_165136980.1">
    <property type="nucleotide sequence ID" value="NZ_CP049253.1"/>
</dbReference>
<dbReference type="Proteomes" id="UP001519362">
    <property type="component" value="Unassembled WGS sequence"/>
</dbReference>
<keyword evidence="4" id="KW-1185">Reference proteome</keyword>
<dbReference type="EMBL" id="JAGIOL010000001">
    <property type="protein sequence ID" value="MBP2436203.1"/>
    <property type="molecule type" value="Genomic_DNA"/>
</dbReference>
<evidence type="ECO:0000313" key="4">
    <source>
        <dbReference type="Proteomes" id="UP001519362"/>
    </source>
</evidence>
<reference evidence="3 4" key="1">
    <citation type="submission" date="2021-03" db="EMBL/GenBank/DDBJ databases">
        <title>Sequencing the genomes of 1000 actinobacteria strains.</title>
        <authorList>
            <person name="Klenk H.-P."/>
        </authorList>
    </citation>
    <scope>NUCLEOTIDE SEQUENCE [LARGE SCALE GENOMIC DNA]</scope>
    <source>
        <strain evidence="3 4">DSM 24221</strain>
    </source>
</reference>
<protein>
    <submittedName>
        <fullName evidence="3">DNA-binding transcriptional ArsR family regulator</fullName>
    </submittedName>
</protein>
<dbReference type="GO" id="GO:0003677">
    <property type="term" value="F:DNA binding"/>
    <property type="evidence" value="ECO:0007669"/>
    <property type="project" value="UniProtKB-KW"/>
</dbReference>
<accession>A0ABS4ZGN0</accession>
<dbReference type="InterPro" id="IPR001845">
    <property type="entry name" value="HTH_ArsR_DNA-bd_dom"/>
</dbReference>
<name>A0ABS4ZGN0_9MICO</name>
<feature type="domain" description="HTH arsR-type" evidence="2">
    <location>
        <begin position="23"/>
        <end position="104"/>
    </location>
</feature>
<gene>
    <name evidence="3" type="ORF">JOF34_000789</name>
</gene>
<dbReference type="InterPro" id="IPR036390">
    <property type="entry name" value="WH_DNA-bd_sf"/>
</dbReference>
<proteinExistence type="predicted"/>
<organism evidence="3 4">
    <name type="scientific">Microbacterium amylolyticum</name>
    <dbReference type="NCBI Taxonomy" id="936337"/>
    <lineage>
        <taxon>Bacteria</taxon>
        <taxon>Bacillati</taxon>
        <taxon>Actinomycetota</taxon>
        <taxon>Actinomycetes</taxon>
        <taxon>Micrococcales</taxon>
        <taxon>Microbacteriaceae</taxon>
        <taxon>Microbacterium</taxon>
    </lineage>
</organism>
<dbReference type="InterPro" id="IPR011991">
    <property type="entry name" value="ArsR-like_HTH"/>
</dbReference>
<dbReference type="SUPFAM" id="SSF46785">
    <property type="entry name" value="Winged helix' DNA-binding domain"/>
    <property type="match status" value="1"/>
</dbReference>
<dbReference type="Gene3D" id="1.10.10.10">
    <property type="entry name" value="Winged helix-like DNA-binding domain superfamily/Winged helix DNA-binding domain"/>
    <property type="match status" value="1"/>
</dbReference>
<comment type="caution">
    <text evidence="3">The sequence shown here is derived from an EMBL/GenBank/DDBJ whole genome shotgun (WGS) entry which is preliminary data.</text>
</comment>
<evidence type="ECO:0000256" key="1">
    <source>
        <dbReference type="SAM" id="MobiDB-lite"/>
    </source>
</evidence>
<dbReference type="CDD" id="cd00090">
    <property type="entry name" value="HTH_ARSR"/>
    <property type="match status" value="1"/>
</dbReference>
<evidence type="ECO:0000313" key="3">
    <source>
        <dbReference type="EMBL" id="MBP2436203.1"/>
    </source>
</evidence>